<dbReference type="Gene3D" id="1.25.40.20">
    <property type="entry name" value="Ankyrin repeat-containing domain"/>
    <property type="match status" value="1"/>
</dbReference>
<evidence type="ECO:0000256" key="2">
    <source>
        <dbReference type="PROSITE-ProRule" id="PRU00023"/>
    </source>
</evidence>
<dbReference type="PANTHER" id="PTHR12651:SF1">
    <property type="entry name" value="26S PROTEASOME NON-ATPASE REGULATORY SUBUNIT 9"/>
    <property type="match status" value="1"/>
</dbReference>
<keyword evidence="7" id="KW-1185">Reference proteome</keyword>
<dbReference type="InterPro" id="IPR002110">
    <property type="entry name" value="Ankyrin_rpt"/>
</dbReference>
<feature type="region of interest" description="Disordered" evidence="4">
    <location>
        <begin position="929"/>
        <end position="1027"/>
    </location>
</feature>
<feature type="domain" description="PDZ" evidence="5">
    <location>
        <begin position="498"/>
        <end position="580"/>
    </location>
</feature>
<protein>
    <recommendedName>
        <fullName evidence="5">PDZ domain-containing protein</fullName>
    </recommendedName>
</protein>
<gene>
    <name evidence="6" type="ORF">DYB32_000543</name>
</gene>
<feature type="coiled-coil region" evidence="3">
    <location>
        <begin position="258"/>
        <end position="308"/>
    </location>
</feature>
<dbReference type="PROSITE" id="PS50088">
    <property type="entry name" value="ANK_REPEAT"/>
    <property type="match status" value="1"/>
</dbReference>
<evidence type="ECO:0000313" key="6">
    <source>
        <dbReference type="EMBL" id="RHY34979.1"/>
    </source>
</evidence>
<reference evidence="6 7" key="1">
    <citation type="submission" date="2018-08" db="EMBL/GenBank/DDBJ databases">
        <title>Aphanomyces genome sequencing and annotation.</title>
        <authorList>
            <person name="Minardi D."/>
            <person name="Oidtmann B."/>
            <person name="Van Der Giezen M."/>
            <person name="Studholme D.J."/>
        </authorList>
    </citation>
    <scope>NUCLEOTIDE SEQUENCE [LARGE SCALE GENOMIC DNA]</scope>
    <source>
        <strain evidence="6 7">NJM0002</strain>
    </source>
</reference>
<evidence type="ECO:0000256" key="3">
    <source>
        <dbReference type="SAM" id="Coils"/>
    </source>
</evidence>
<dbReference type="EMBL" id="QUSY01000012">
    <property type="protein sequence ID" value="RHY34979.1"/>
    <property type="molecule type" value="Genomic_DNA"/>
</dbReference>
<dbReference type="Gene3D" id="1.10.10.1460">
    <property type="match status" value="1"/>
</dbReference>
<feature type="region of interest" description="Disordered" evidence="4">
    <location>
        <begin position="160"/>
        <end position="191"/>
    </location>
</feature>
<organism evidence="6 7">
    <name type="scientific">Aphanomyces invadans</name>
    <dbReference type="NCBI Taxonomy" id="157072"/>
    <lineage>
        <taxon>Eukaryota</taxon>
        <taxon>Sar</taxon>
        <taxon>Stramenopiles</taxon>
        <taxon>Oomycota</taxon>
        <taxon>Saprolegniomycetes</taxon>
        <taxon>Saprolegniales</taxon>
        <taxon>Verrucalvaceae</taxon>
        <taxon>Aphanomyces</taxon>
    </lineage>
</organism>
<dbReference type="SMART" id="SM00228">
    <property type="entry name" value="PDZ"/>
    <property type="match status" value="3"/>
</dbReference>
<dbReference type="PANTHER" id="PTHR12651">
    <property type="entry name" value="26S PROTEASOME NON-ATPASE REGULATORY SUBUNIT 9"/>
    <property type="match status" value="1"/>
</dbReference>
<sequence length="1668" mass="182113">MSKRVIPMAVAPPPSLLTTTPLPPTLASASLASKQNKGTKLPMDRFAMMRQVNLETSASATAVDTVSAGQNHRERLQQESRRRVEVVLMEKEDYTFTQEGVDRLKRQEARLVMQDEDKRMRQLMKDEAAVKYQALERERRRIEAEERQVLLEKHRVEMEAQKAKQDADNERKRLEREERMRKMKEASDRKAREEYLANEAVKKAALERERQAQQEQVATARLHMEIEDEAERCRMQRAAEEALIQAKVAAEEAKWKAWEEAEAAREASEQAARRAQKAAQYEADKKRRMDLHRLRKETENRLKRIEAMDHPTPLPPPPCDAFQAKLGRPPTLEEKTEIQPLYKRYSDVEAHLRLVKHRLEGLVAQEKAKKAQEASVFHQLSAAAESKATPTLPPATLKPTTSRDQLHAILDSTADAAVPSSDLDQLKTLKQEIQDWCTQFQSAHGRPPTIADKKDVQGLYEEYAALDARIKALNLADLVNLVHDALDDPTPLAPRDLAQRILAIHEAMDGQKCSPFLRVDGVESESPAAQAGLQVGDLIGRFGTVVAVLTATHSNLIRQVVTVVNARVGKGVSISLQRGSSSWRHLVLKPQKWRGKGLLGCVLQPYEAPGATQPALVSTSPPRPVEPSQPHELDLYEALTVPLPEPMMLPLGDLVVWHHKLLDGMDSLASKESMEAMKTQMEATMAQLTVHIQRLMTESHAIPFLKVESVETSSPSALAGLEPGDLLGRVGYVMYYNGATHATLIKEMKLASTLKLSPTATQPIPPPRVVATVPSLPSQLTPAPEPATQTFTSPTTTDDATMLTETPPKNIADECILPADTAYERIEGTTSDVACEHSTLRRDVNESMALRHSLVAPSPATEIPNVARTADTLGIATDADLAQPLDMGVPSITNQPGNLGDRNRAAEAATTAVTVENCAPKAFNATALHPTVSDGSDHGPSVENPRLATAGNKVPLLATPETQRGLGPDNSACTDAQPIATEEGEPGTPSTEPIHRGTYQDTNLGKKEPSGPDNDASSAPTPEQEAIDIPRQQVAHVEESALDDALVSPNTVPEEQGSISPQPDTANASSQEPEGSSSHVESQDHAKEMTAVAFEDDADAPLIVPQWPAPAERFPASTIEPFDALNETTTPATDDVHESVADSTVDDAPYNFPVEAFGVFEEVTGNAARAGLEGNDYLVWYDGMPAATGVAPPVDNGGAFAQINAVYDTSPADNGGLMVGDLVFWITDLPVFPTLDSVSDWIGAMYSAAQAVEIHVYRYSVDDSRYDELVLQIQPDRWCAPQLHLSSAVRRNVELLGVDLIFFDIPVPQTIYTPFLLVEHVIDGSPAADAGLVAGDWVGKIGQLTASNLTTRPADDVMGQAHLYIDKAMPVQLGRFDRTTQTMHTFDVTLRPQTWDGCVHVAKMARGLFSTKYRCEGLVGCQLSPWSPQDLAPFLVVELRAPQTPCDSAIQEGDLVLRVGDYVHSASMQEVSLYVDSRATVLLVLQRWDSSQMAYTTFPVIVASPPTSATAWTLDGIEIGGWCCAVYETYWARYEEAHPAELPCKECWATTFSTVAHAAAYAGHDPCLRYLGECFDVFVMDSFGCVGPDRANLMRPSLSSRTPLFYACYANQVDCIQLLLTMDCSNLKEAIDANGDTPLHAATSGGALAAIALLLQAGCNPEPINYSG</sequence>
<evidence type="ECO:0000313" key="7">
    <source>
        <dbReference type="Proteomes" id="UP000285060"/>
    </source>
</evidence>
<feature type="compositionally biased region" description="Polar residues" evidence="4">
    <location>
        <begin position="1049"/>
        <end position="1080"/>
    </location>
</feature>
<feature type="region of interest" description="Disordered" evidence="4">
    <location>
        <begin position="776"/>
        <end position="798"/>
    </location>
</feature>
<evidence type="ECO:0000256" key="1">
    <source>
        <dbReference type="ARBA" id="ARBA00023186"/>
    </source>
</evidence>
<dbReference type="GO" id="GO:0005737">
    <property type="term" value="C:cytoplasm"/>
    <property type="evidence" value="ECO:0007669"/>
    <property type="project" value="TreeGrafter"/>
</dbReference>
<feature type="repeat" description="ANK" evidence="2">
    <location>
        <begin position="1634"/>
        <end position="1666"/>
    </location>
</feature>
<keyword evidence="1" id="KW-0143">Chaperone</keyword>
<accession>A0A3R6ZX81</accession>
<feature type="compositionally biased region" description="Low complexity" evidence="4">
    <location>
        <begin position="788"/>
        <end position="798"/>
    </location>
</feature>
<feature type="domain" description="PDZ" evidence="5">
    <location>
        <begin position="686"/>
        <end position="762"/>
    </location>
</feature>
<dbReference type="SUPFAM" id="SSF48403">
    <property type="entry name" value="Ankyrin repeat"/>
    <property type="match status" value="1"/>
</dbReference>
<feature type="domain" description="PDZ" evidence="5">
    <location>
        <begin position="1417"/>
        <end position="1489"/>
    </location>
</feature>
<dbReference type="InterPro" id="IPR035269">
    <property type="entry name" value="PSMD9"/>
</dbReference>
<feature type="region of interest" description="Disordered" evidence="4">
    <location>
        <begin position="1049"/>
        <end position="1086"/>
    </location>
</feature>
<dbReference type="FunFam" id="2.30.42.10:FF:000107">
    <property type="entry name" value="26S proteasome non-ATPase regulatory subunit 9"/>
    <property type="match status" value="1"/>
</dbReference>
<dbReference type="InterPro" id="IPR036034">
    <property type="entry name" value="PDZ_sf"/>
</dbReference>
<comment type="caution">
    <text evidence="6">The sequence shown here is derived from an EMBL/GenBank/DDBJ whole genome shotgun (WGS) entry which is preliminary data.</text>
</comment>
<name>A0A3R6ZX81_9STRA</name>
<dbReference type="Proteomes" id="UP000285060">
    <property type="component" value="Unassembled WGS sequence"/>
</dbReference>
<dbReference type="InterPro" id="IPR036770">
    <property type="entry name" value="Ankyrin_rpt-contain_sf"/>
</dbReference>
<evidence type="ECO:0000256" key="4">
    <source>
        <dbReference type="SAM" id="MobiDB-lite"/>
    </source>
</evidence>
<dbReference type="PROSITE" id="PS50297">
    <property type="entry name" value="ANK_REP_REGION"/>
    <property type="match status" value="1"/>
</dbReference>
<dbReference type="SUPFAM" id="SSF50156">
    <property type="entry name" value="PDZ domain-like"/>
    <property type="match status" value="2"/>
</dbReference>
<evidence type="ECO:0000259" key="5">
    <source>
        <dbReference type="SMART" id="SM00228"/>
    </source>
</evidence>
<dbReference type="Gene3D" id="2.30.42.10">
    <property type="match status" value="2"/>
</dbReference>
<dbReference type="GO" id="GO:0070682">
    <property type="term" value="P:proteasome regulatory particle assembly"/>
    <property type="evidence" value="ECO:0007669"/>
    <property type="project" value="InterPro"/>
</dbReference>
<dbReference type="Pfam" id="PF12796">
    <property type="entry name" value="Ank_2"/>
    <property type="match status" value="1"/>
</dbReference>
<dbReference type="InterPro" id="IPR001478">
    <property type="entry name" value="PDZ"/>
</dbReference>
<dbReference type="VEuPathDB" id="FungiDB:H310_12946"/>
<keyword evidence="2" id="KW-0040">ANK repeat</keyword>
<keyword evidence="3" id="KW-0175">Coiled coil</keyword>
<dbReference type="SMART" id="SM00248">
    <property type="entry name" value="ANK"/>
    <property type="match status" value="3"/>
</dbReference>
<proteinExistence type="predicted"/>
<dbReference type="GO" id="GO:0005634">
    <property type="term" value="C:nucleus"/>
    <property type="evidence" value="ECO:0007669"/>
    <property type="project" value="TreeGrafter"/>
</dbReference>